<feature type="region of interest" description="Disordered" evidence="1">
    <location>
        <begin position="89"/>
        <end position="128"/>
    </location>
</feature>
<reference evidence="4" key="1">
    <citation type="journal article" date="2019" name="Int. J. Syst. Evol. Microbiol.">
        <title>The Global Catalogue of Microorganisms (GCM) 10K type strain sequencing project: providing services to taxonomists for standard genome sequencing and annotation.</title>
        <authorList>
            <consortium name="The Broad Institute Genomics Platform"/>
            <consortium name="The Broad Institute Genome Sequencing Center for Infectious Disease"/>
            <person name="Wu L."/>
            <person name="Ma J."/>
        </authorList>
    </citation>
    <scope>NUCLEOTIDE SEQUENCE [LARGE SCALE GENOMIC DNA]</scope>
    <source>
        <strain evidence="4">CGMCC 4.5798</strain>
    </source>
</reference>
<feature type="chain" id="PRO_5046360419" description="DUF2946 domain-containing protein" evidence="2">
    <location>
        <begin position="21"/>
        <end position="128"/>
    </location>
</feature>
<dbReference type="RefSeq" id="WP_379766921.1">
    <property type="nucleotide sequence ID" value="NZ_JBHSMZ010000001.1"/>
</dbReference>
<gene>
    <name evidence="3" type="ORF">ACFPO9_03160</name>
</gene>
<feature type="compositionally biased region" description="Pro residues" evidence="1">
    <location>
        <begin position="119"/>
        <end position="128"/>
    </location>
</feature>
<evidence type="ECO:0000313" key="4">
    <source>
        <dbReference type="Proteomes" id="UP001596086"/>
    </source>
</evidence>
<keyword evidence="4" id="KW-1185">Reference proteome</keyword>
<organism evidence="3 4">
    <name type="scientific">Massilia aerilata</name>
    <dbReference type="NCBI Taxonomy" id="453817"/>
    <lineage>
        <taxon>Bacteria</taxon>
        <taxon>Pseudomonadati</taxon>
        <taxon>Pseudomonadota</taxon>
        <taxon>Betaproteobacteria</taxon>
        <taxon>Burkholderiales</taxon>
        <taxon>Oxalobacteraceae</taxon>
        <taxon>Telluria group</taxon>
        <taxon>Massilia</taxon>
    </lineage>
</organism>
<accession>A0ABW0RSD0</accession>
<evidence type="ECO:0000256" key="2">
    <source>
        <dbReference type="SAM" id="SignalP"/>
    </source>
</evidence>
<feature type="signal peptide" evidence="2">
    <location>
        <begin position="1"/>
        <end position="20"/>
    </location>
</feature>
<proteinExistence type="predicted"/>
<dbReference type="Proteomes" id="UP001596086">
    <property type="component" value="Unassembled WGS sequence"/>
</dbReference>
<name>A0ABW0RSD0_9BURK</name>
<comment type="caution">
    <text evidence="3">The sequence shown here is derived from an EMBL/GenBank/DDBJ whole genome shotgun (WGS) entry which is preliminary data.</text>
</comment>
<evidence type="ECO:0000313" key="3">
    <source>
        <dbReference type="EMBL" id="MFC5547511.1"/>
    </source>
</evidence>
<evidence type="ECO:0000256" key="1">
    <source>
        <dbReference type="SAM" id="MobiDB-lite"/>
    </source>
</evidence>
<sequence>MFRLLVVCFLMLALPFQAFASASMLPRVVDASLAAHAMPAAEPPPCHQQMAKDHLAKAPSAHDGAASQHDKGKCGTCAACCVGAAMASSMPATPAPAPPSTTSIPFRAGHLPSVDPVLPERPPSPLLA</sequence>
<feature type="region of interest" description="Disordered" evidence="1">
    <location>
        <begin position="40"/>
        <end position="73"/>
    </location>
</feature>
<evidence type="ECO:0008006" key="5">
    <source>
        <dbReference type="Google" id="ProtNLM"/>
    </source>
</evidence>
<dbReference type="EMBL" id="JBHSMZ010000001">
    <property type="protein sequence ID" value="MFC5547511.1"/>
    <property type="molecule type" value="Genomic_DNA"/>
</dbReference>
<protein>
    <recommendedName>
        <fullName evidence="5">DUF2946 domain-containing protein</fullName>
    </recommendedName>
</protein>
<keyword evidence="2" id="KW-0732">Signal</keyword>